<dbReference type="AlphaFoldDB" id="A0A397H594"/>
<gene>
    <name evidence="6" type="ORF">CDV56_100995</name>
</gene>
<evidence type="ECO:0000313" key="6">
    <source>
        <dbReference type="EMBL" id="RHZ56573.1"/>
    </source>
</evidence>
<dbReference type="PANTHER" id="PTHR34997">
    <property type="entry name" value="AM15"/>
    <property type="match status" value="1"/>
</dbReference>
<feature type="chain" id="PRO_5017354646" description="LysM domain-containing protein" evidence="4">
    <location>
        <begin position="19"/>
        <end position="317"/>
    </location>
</feature>
<keyword evidence="7" id="KW-1185">Reference proteome</keyword>
<dbReference type="EMBL" id="NKHU02000087">
    <property type="protein sequence ID" value="RHZ56573.1"/>
    <property type="molecule type" value="Genomic_DNA"/>
</dbReference>
<sequence length="317" mass="33731">MYLTLLLTAGLVPGMAAALSRRAVECDFSTTADAGATCSSFASSWGLSVDTLQQLNPGISCPNLDTSQSYCVISTVTDDPTSTSTTLTTTTSTTTTKTAPSNSPTMPGIADNCDGFYKVSSGDQCDTIAAKHGISVAQFKSWNTEINDDCTNLWLDYYVCVHVPGATTTSQAPKPTDEPSGPTPQMPGIVDNCKTFHLIKSGESCRSIYTDAGITFAQFRAWNTQVDAACTNLWLGYYVCLGEDSTLVVCSGILNRRLPISARGRLPVRGGFAADQRDPAAGPAKGDAIRPAESIRSSDGSREPYGPTVHWMAFRKE</sequence>
<dbReference type="RefSeq" id="XP_026614743.1">
    <property type="nucleotide sequence ID" value="XM_026754614.1"/>
</dbReference>
<dbReference type="OrthoDB" id="5985073at2759"/>
<dbReference type="Proteomes" id="UP000215305">
    <property type="component" value="Unassembled WGS sequence"/>
</dbReference>
<feature type="domain" description="LysM" evidence="5">
    <location>
        <begin position="28"/>
        <end position="72"/>
    </location>
</feature>
<dbReference type="GO" id="GO:0008061">
    <property type="term" value="F:chitin binding"/>
    <property type="evidence" value="ECO:0007669"/>
    <property type="project" value="UniProtKB-KW"/>
</dbReference>
<evidence type="ECO:0000313" key="7">
    <source>
        <dbReference type="Proteomes" id="UP000215305"/>
    </source>
</evidence>
<evidence type="ECO:0000256" key="4">
    <source>
        <dbReference type="SAM" id="SignalP"/>
    </source>
</evidence>
<dbReference type="VEuPathDB" id="FungiDB:CDV56_100995"/>
<reference evidence="6" key="1">
    <citation type="submission" date="2018-08" db="EMBL/GenBank/DDBJ databases">
        <title>Draft genome sequence of azole-resistant Aspergillus thermomutatus (Neosartorya pseudofischeri) strain HMR AF 39, isolated from a human nasal aspirate.</title>
        <authorList>
            <person name="Parent-Michaud M."/>
            <person name="Dufresne P.J."/>
            <person name="Fournier E."/>
            <person name="Martineau C."/>
            <person name="Moreira S."/>
            <person name="Perkins V."/>
            <person name="De Repentigny L."/>
            <person name="Dufresne S.F."/>
        </authorList>
    </citation>
    <scope>NUCLEOTIDE SEQUENCE [LARGE SCALE GENOMIC DNA]</scope>
    <source>
        <strain evidence="6">HMR AF 39</strain>
    </source>
</reference>
<dbReference type="GeneID" id="38122969"/>
<feature type="region of interest" description="Disordered" evidence="3">
    <location>
        <begin position="80"/>
        <end position="105"/>
    </location>
</feature>
<comment type="caution">
    <text evidence="6">The sequence shown here is derived from an EMBL/GenBank/DDBJ whole genome shotgun (WGS) entry which is preliminary data.</text>
</comment>
<dbReference type="CDD" id="cd00118">
    <property type="entry name" value="LysM"/>
    <property type="match status" value="2"/>
</dbReference>
<proteinExistence type="predicted"/>
<keyword evidence="2" id="KW-0843">Virulence</keyword>
<dbReference type="SMART" id="SM00257">
    <property type="entry name" value="LysM"/>
    <property type="match status" value="3"/>
</dbReference>
<keyword evidence="4" id="KW-0732">Signal</keyword>
<dbReference type="InterPro" id="IPR018392">
    <property type="entry name" value="LysM"/>
</dbReference>
<dbReference type="SUPFAM" id="SSF54106">
    <property type="entry name" value="LysM domain"/>
    <property type="match status" value="2"/>
</dbReference>
<dbReference type="PROSITE" id="PS51782">
    <property type="entry name" value="LYSM"/>
    <property type="match status" value="3"/>
</dbReference>
<feature type="region of interest" description="Disordered" evidence="3">
    <location>
        <begin position="271"/>
        <end position="307"/>
    </location>
</feature>
<dbReference type="InterPro" id="IPR052210">
    <property type="entry name" value="LysM1-like"/>
</dbReference>
<evidence type="ECO:0000259" key="5">
    <source>
        <dbReference type="PROSITE" id="PS51782"/>
    </source>
</evidence>
<dbReference type="STRING" id="41047.A0A397H594"/>
<protein>
    <recommendedName>
        <fullName evidence="5">LysM domain-containing protein</fullName>
    </recommendedName>
</protein>
<dbReference type="PANTHER" id="PTHR34997:SF18">
    <property type="entry name" value="LYSM DOMAIN-CONTAINING PROTEIN"/>
    <property type="match status" value="1"/>
</dbReference>
<evidence type="ECO:0000256" key="1">
    <source>
        <dbReference type="ARBA" id="ARBA00022669"/>
    </source>
</evidence>
<dbReference type="Pfam" id="PF01476">
    <property type="entry name" value="LysM"/>
    <property type="match status" value="3"/>
</dbReference>
<organism evidence="6 7">
    <name type="scientific">Aspergillus thermomutatus</name>
    <name type="common">Neosartorya pseudofischeri</name>
    <dbReference type="NCBI Taxonomy" id="41047"/>
    <lineage>
        <taxon>Eukaryota</taxon>
        <taxon>Fungi</taxon>
        <taxon>Dikarya</taxon>
        <taxon>Ascomycota</taxon>
        <taxon>Pezizomycotina</taxon>
        <taxon>Eurotiomycetes</taxon>
        <taxon>Eurotiomycetidae</taxon>
        <taxon>Eurotiales</taxon>
        <taxon>Aspergillaceae</taxon>
        <taxon>Aspergillus</taxon>
        <taxon>Aspergillus subgen. Fumigati</taxon>
    </lineage>
</organism>
<keyword evidence="1" id="KW-0147">Chitin-binding</keyword>
<evidence type="ECO:0000256" key="2">
    <source>
        <dbReference type="ARBA" id="ARBA00023026"/>
    </source>
</evidence>
<evidence type="ECO:0000256" key="3">
    <source>
        <dbReference type="SAM" id="MobiDB-lite"/>
    </source>
</evidence>
<feature type="signal peptide" evidence="4">
    <location>
        <begin position="1"/>
        <end position="18"/>
    </location>
</feature>
<dbReference type="Gene3D" id="3.10.350.10">
    <property type="entry name" value="LysM domain"/>
    <property type="match status" value="3"/>
</dbReference>
<dbReference type="InterPro" id="IPR036779">
    <property type="entry name" value="LysM_dom_sf"/>
</dbReference>
<name>A0A397H594_ASPTH</name>
<feature type="domain" description="LysM" evidence="5">
    <location>
        <begin position="195"/>
        <end position="241"/>
    </location>
</feature>
<accession>A0A397H594</accession>
<feature type="domain" description="LysM" evidence="5">
    <location>
        <begin position="115"/>
        <end position="161"/>
    </location>
</feature>